<evidence type="ECO:0000313" key="2">
    <source>
        <dbReference type="EMBL" id="MFC0685641.1"/>
    </source>
</evidence>
<name>A0ABV6S8Q8_9SPHN</name>
<comment type="caution">
    <text evidence="2">The sequence shown here is derived from an EMBL/GenBank/DDBJ whole genome shotgun (WGS) entry which is preliminary data.</text>
</comment>
<evidence type="ECO:0000256" key="1">
    <source>
        <dbReference type="SAM" id="MobiDB-lite"/>
    </source>
</evidence>
<dbReference type="EMBL" id="JBHLTM010000055">
    <property type="protein sequence ID" value="MFC0685641.1"/>
    <property type="molecule type" value="Genomic_DNA"/>
</dbReference>
<sequence>MTVSGALGEPRPFASLSPSLLARKGAARPAMRRQDTASFGLSSMRMDAAKMEDLGWNDWGLSEVPEARAEPKAEPEVAQVAPFEVPHVAVVPETFAQADDAQEDGVQDEAVHAVAAEQDGVNTAALHAEPAPEAGLSAWSQPAHVDAAPGDHFDEDTGEDGSTSAPMASLVPEMPAFAARKPDVLRQIDDLAERINRPVAPARNLVTEGRRAAFTLRLDAERHFRLKMAGLLLNRSAQVIVTEALDKYLAEFADLSSPAFTVGTRS</sequence>
<feature type="region of interest" description="Disordered" evidence="1">
    <location>
        <begin position="1"/>
        <end position="43"/>
    </location>
</feature>
<proteinExistence type="predicted"/>
<reference evidence="2 3" key="1">
    <citation type="submission" date="2024-09" db="EMBL/GenBank/DDBJ databases">
        <authorList>
            <person name="Sun Q."/>
            <person name="Mori K."/>
        </authorList>
    </citation>
    <scope>NUCLEOTIDE SEQUENCE [LARGE SCALE GENOMIC DNA]</scope>
    <source>
        <strain evidence="2 3">CICC 11035S</strain>
    </source>
</reference>
<accession>A0ABV6S8Q8</accession>
<keyword evidence="3" id="KW-1185">Reference proteome</keyword>
<protein>
    <submittedName>
        <fullName evidence="2">Uncharacterized protein</fullName>
    </submittedName>
</protein>
<dbReference type="Proteomes" id="UP001589858">
    <property type="component" value="Unassembled WGS sequence"/>
</dbReference>
<evidence type="ECO:0000313" key="3">
    <source>
        <dbReference type="Proteomes" id="UP001589858"/>
    </source>
</evidence>
<organism evidence="2 3">
    <name type="scientific">Novosphingobium clariflavum</name>
    <dbReference type="NCBI Taxonomy" id="2029884"/>
    <lineage>
        <taxon>Bacteria</taxon>
        <taxon>Pseudomonadati</taxon>
        <taxon>Pseudomonadota</taxon>
        <taxon>Alphaproteobacteria</taxon>
        <taxon>Sphingomonadales</taxon>
        <taxon>Sphingomonadaceae</taxon>
        <taxon>Novosphingobium</taxon>
    </lineage>
</organism>
<gene>
    <name evidence="2" type="ORF">ACFFF8_13640</name>
</gene>
<dbReference type="RefSeq" id="WP_267219083.1">
    <property type="nucleotide sequence ID" value="NZ_JAPCWC010000003.1"/>
</dbReference>
<dbReference type="InterPro" id="IPR010985">
    <property type="entry name" value="Ribbon_hlx_hlx"/>
</dbReference>
<dbReference type="SUPFAM" id="SSF47598">
    <property type="entry name" value="Ribbon-helix-helix"/>
    <property type="match status" value="1"/>
</dbReference>